<feature type="domain" description="ABC transporter" evidence="4">
    <location>
        <begin position="1"/>
        <end position="133"/>
    </location>
</feature>
<keyword evidence="2" id="KW-0547">Nucleotide-binding</keyword>
<keyword evidence="1" id="KW-0813">Transport</keyword>
<evidence type="ECO:0000256" key="1">
    <source>
        <dbReference type="ARBA" id="ARBA00022448"/>
    </source>
</evidence>
<name>T1BP26_9ZZZZ</name>
<feature type="non-terminal residue" evidence="5">
    <location>
        <position position="139"/>
    </location>
</feature>
<dbReference type="InterPro" id="IPR050763">
    <property type="entry name" value="ABC_transporter_ATP-binding"/>
</dbReference>
<sequence length="139" mass="15186">VLGLVGLNGAGKTTTLRLCSGVLLPSSGKIYIDGMDIEKEKKEASKAIGWVPEAPNFNLAETPMMLMRYYSTLYDIEKEEAKKISSDLLSAVGLEEKCHNLSFTKMSQGMKKRFMIASALLANPDNILLDETINGLDPS</sequence>
<dbReference type="PANTHER" id="PTHR42711:SF18">
    <property type="entry name" value="ABC TRANSPORTER, ATP-BINDING PROTEIN"/>
    <property type="match status" value="1"/>
</dbReference>
<organism evidence="5">
    <name type="scientific">mine drainage metagenome</name>
    <dbReference type="NCBI Taxonomy" id="410659"/>
    <lineage>
        <taxon>unclassified sequences</taxon>
        <taxon>metagenomes</taxon>
        <taxon>ecological metagenomes</taxon>
    </lineage>
</organism>
<dbReference type="GO" id="GO:0005524">
    <property type="term" value="F:ATP binding"/>
    <property type="evidence" value="ECO:0007669"/>
    <property type="project" value="UniProtKB-KW"/>
</dbReference>
<dbReference type="Pfam" id="PF00005">
    <property type="entry name" value="ABC_tran"/>
    <property type="match status" value="1"/>
</dbReference>
<evidence type="ECO:0000256" key="3">
    <source>
        <dbReference type="ARBA" id="ARBA00022840"/>
    </source>
</evidence>
<dbReference type="GO" id="GO:0016887">
    <property type="term" value="F:ATP hydrolysis activity"/>
    <property type="evidence" value="ECO:0007669"/>
    <property type="project" value="InterPro"/>
</dbReference>
<gene>
    <name evidence="5" type="ORF">B1A_11959</name>
</gene>
<accession>T1BP26</accession>
<feature type="non-terminal residue" evidence="5">
    <location>
        <position position="1"/>
    </location>
</feature>
<protein>
    <submittedName>
        <fullName evidence="5">ABC transporter ATP-binding protein</fullName>
    </submittedName>
</protein>
<evidence type="ECO:0000259" key="4">
    <source>
        <dbReference type="Pfam" id="PF00005"/>
    </source>
</evidence>
<comment type="caution">
    <text evidence="5">The sequence shown here is derived from an EMBL/GenBank/DDBJ whole genome shotgun (WGS) entry which is preliminary data.</text>
</comment>
<keyword evidence="3 5" id="KW-0067">ATP-binding</keyword>
<evidence type="ECO:0000313" key="5">
    <source>
        <dbReference type="EMBL" id="EQD55004.1"/>
    </source>
</evidence>
<dbReference type="InterPro" id="IPR003439">
    <property type="entry name" value="ABC_transporter-like_ATP-bd"/>
</dbReference>
<dbReference type="InterPro" id="IPR027417">
    <property type="entry name" value="P-loop_NTPase"/>
</dbReference>
<reference evidence="5" key="2">
    <citation type="journal article" date="2014" name="ISME J.">
        <title>Microbial stratification in low pH oxic and suboxic macroscopic growths along an acid mine drainage.</title>
        <authorList>
            <person name="Mendez-Garcia C."/>
            <person name="Mesa V."/>
            <person name="Sprenger R.R."/>
            <person name="Richter M."/>
            <person name="Diez M.S."/>
            <person name="Solano J."/>
            <person name="Bargiela R."/>
            <person name="Golyshina O.V."/>
            <person name="Manteca A."/>
            <person name="Ramos J.L."/>
            <person name="Gallego J.R."/>
            <person name="Llorente I."/>
            <person name="Martins Dos Santos V.A."/>
            <person name="Jensen O.N."/>
            <person name="Pelaez A.I."/>
            <person name="Sanchez J."/>
            <person name="Ferrer M."/>
        </authorList>
    </citation>
    <scope>NUCLEOTIDE SEQUENCE</scope>
</reference>
<dbReference type="EMBL" id="AUZX01008622">
    <property type="protein sequence ID" value="EQD55004.1"/>
    <property type="molecule type" value="Genomic_DNA"/>
</dbReference>
<dbReference type="Gene3D" id="3.40.50.300">
    <property type="entry name" value="P-loop containing nucleotide triphosphate hydrolases"/>
    <property type="match status" value="1"/>
</dbReference>
<dbReference type="PANTHER" id="PTHR42711">
    <property type="entry name" value="ABC TRANSPORTER ATP-BINDING PROTEIN"/>
    <property type="match status" value="1"/>
</dbReference>
<dbReference type="SUPFAM" id="SSF52540">
    <property type="entry name" value="P-loop containing nucleoside triphosphate hydrolases"/>
    <property type="match status" value="1"/>
</dbReference>
<evidence type="ECO:0000256" key="2">
    <source>
        <dbReference type="ARBA" id="ARBA00022741"/>
    </source>
</evidence>
<proteinExistence type="predicted"/>
<reference evidence="5" key="1">
    <citation type="submission" date="2013-08" db="EMBL/GenBank/DDBJ databases">
        <authorList>
            <person name="Mendez C."/>
            <person name="Richter M."/>
            <person name="Ferrer M."/>
            <person name="Sanchez J."/>
        </authorList>
    </citation>
    <scope>NUCLEOTIDE SEQUENCE</scope>
</reference>
<dbReference type="AlphaFoldDB" id="T1BP26"/>